<dbReference type="Proteomes" id="UP000070080">
    <property type="component" value="Unassembled WGS sequence"/>
</dbReference>
<accession>A0A133YGA7</accession>
<dbReference type="EMBL" id="LSCV01000005">
    <property type="protein sequence ID" value="KXB42221.1"/>
    <property type="molecule type" value="Genomic_DNA"/>
</dbReference>
<name>A0A133YGA7_9FIRM</name>
<protein>
    <submittedName>
        <fullName evidence="1">Uncharacterized protein</fullName>
    </submittedName>
</protein>
<dbReference type="AlphaFoldDB" id="A0A133YGA7"/>
<comment type="caution">
    <text evidence="1">The sequence shown here is derived from an EMBL/GenBank/DDBJ whole genome shotgun (WGS) entry which is preliminary data.</text>
</comment>
<proteinExistence type="predicted"/>
<keyword evidence="2" id="KW-1185">Reference proteome</keyword>
<organism evidence="1 2">
    <name type="scientific">Amygdalobacter nucleatus</name>
    <dbReference type="NCBI Taxonomy" id="3029274"/>
    <lineage>
        <taxon>Bacteria</taxon>
        <taxon>Bacillati</taxon>
        <taxon>Bacillota</taxon>
        <taxon>Clostridia</taxon>
        <taxon>Eubacteriales</taxon>
        <taxon>Oscillospiraceae</taxon>
        <taxon>Amygdalobacter</taxon>
    </lineage>
</organism>
<sequence>MQSSAHIAFMQIQHKTKAKAKISQILPNINPALLKINSSSR</sequence>
<evidence type="ECO:0000313" key="2">
    <source>
        <dbReference type="Proteomes" id="UP000070080"/>
    </source>
</evidence>
<evidence type="ECO:0000313" key="1">
    <source>
        <dbReference type="EMBL" id="KXB42221.1"/>
    </source>
</evidence>
<gene>
    <name evidence="1" type="ORF">HMPREF1872_00395</name>
</gene>
<reference evidence="2" key="1">
    <citation type="submission" date="2016-01" db="EMBL/GenBank/DDBJ databases">
        <authorList>
            <person name="Mitreva M."/>
            <person name="Pepin K.H."/>
            <person name="Mihindukulasuriya K.A."/>
            <person name="Fulton R."/>
            <person name="Fronick C."/>
            <person name="O'Laughlin M."/>
            <person name="Miner T."/>
            <person name="Herter B."/>
            <person name="Rosa B.A."/>
            <person name="Cordes M."/>
            <person name="Tomlinson C."/>
            <person name="Wollam A."/>
            <person name="Palsikar V.B."/>
            <person name="Mardis E.R."/>
            <person name="Wilson R.K."/>
        </authorList>
    </citation>
    <scope>NUCLEOTIDE SEQUENCE [LARGE SCALE GENOMIC DNA]</scope>
    <source>
        <strain evidence="2">KA00274</strain>
    </source>
</reference>